<evidence type="ECO:0000313" key="1">
    <source>
        <dbReference type="EMBL" id="GAT45836.1"/>
    </source>
</evidence>
<dbReference type="EMBL" id="DF841739">
    <property type="protein sequence ID" value="GAT45836.1"/>
    <property type="molecule type" value="Genomic_DNA"/>
</dbReference>
<sequence>MHVLLSTQLKYDFPLLFPQHKEHLLTRVGAGWEPILRRLCASFRRVPSTGSTPSRVTILKAAPTVSGTLHVELVTVDQHSGATEVLTTLATPRLLREVERESALHCARCGDPNGGRATVRRGSYDAYWMPVSPLCGECMDMRRVDLDEDEDGLRRPHVAASCSVEPRRRAGRGMDLPAEGQPAAAYVTQHDVGYVLLEKFAVVGAFGNAVRCLLDVPRTLQWGSRAMSSTGTSSRSRPLATTTQGLASLVVLDNSWRMSLVVRPTASLSKHTRPIAFTFSRPRAPTISRTTFPFPIPIYVVDRQPKADGCYSYRWKPLVLEFGPDVVLRCSLRRYAPLFIDVSHFLSSGLRRSPSRTLLYITLSLSFTDPITPFRGHTADTHVPLPICYRSPSSPMLHFRTNSLTNCSICALRTPRYILFTVSHISSTNSCTSESTCADASEAR</sequence>
<protein>
    <submittedName>
        <fullName evidence="1">Uncharacterized protein</fullName>
    </submittedName>
</protein>
<gene>
    <name evidence="1" type="ORF">MCHLO_03392</name>
</gene>
<keyword evidence="2" id="KW-1185">Reference proteome</keyword>
<evidence type="ECO:0000313" key="2">
    <source>
        <dbReference type="Proteomes" id="UP000815677"/>
    </source>
</evidence>
<proteinExistence type="predicted"/>
<dbReference type="Proteomes" id="UP000815677">
    <property type="component" value="Unassembled WGS sequence"/>
</dbReference>
<accession>A0ABQ0L7K4</accession>
<name>A0ABQ0L7K4_MYCCL</name>
<organism evidence="1 2">
    <name type="scientific">Mycena chlorophos</name>
    <name type="common">Agaric fungus</name>
    <name type="synonym">Agaricus chlorophos</name>
    <dbReference type="NCBI Taxonomy" id="658473"/>
    <lineage>
        <taxon>Eukaryota</taxon>
        <taxon>Fungi</taxon>
        <taxon>Dikarya</taxon>
        <taxon>Basidiomycota</taxon>
        <taxon>Agaricomycotina</taxon>
        <taxon>Agaricomycetes</taxon>
        <taxon>Agaricomycetidae</taxon>
        <taxon>Agaricales</taxon>
        <taxon>Marasmiineae</taxon>
        <taxon>Mycenaceae</taxon>
        <taxon>Mycena</taxon>
    </lineage>
</organism>
<reference evidence="1" key="1">
    <citation type="submission" date="2014-09" db="EMBL/GenBank/DDBJ databases">
        <title>Genome sequence of the luminous mushroom Mycena chlorophos for searching fungal bioluminescence genes.</title>
        <authorList>
            <person name="Tanaka Y."/>
            <person name="Kasuga D."/>
            <person name="Oba Y."/>
            <person name="Hase S."/>
            <person name="Sato K."/>
            <person name="Oba Y."/>
            <person name="Sakakibara Y."/>
        </authorList>
    </citation>
    <scope>NUCLEOTIDE SEQUENCE</scope>
</reference>